<feature type="binding site" evidence="7">
    <location>
        <position position="216"/>
    </location>
    <ligand>
        <name>Zn(2+)</name>
        <dbReference type="ChEBI" id="CHEBI:29105"/>
        <label>1</label>
    </ligand>
</feature>
<evidence type="ECO:0000313" key="9">
    <source>
        <dbReference type="Proteomes" id="UP000663505"/>
    </source>
</evidence>
<reference evidence="8 9" key="1">
    <citation type="submission" date="2021-02" db="EMBL/GenBank/DDBJ databases">
        <title>Alicyclobacillus curvatus sp. nov. and Alicyclobacillus mengziensis sp. nov., two acidophilic bacteria isolated from acid mine drainage.</title>
        <authorList>
            <person name="Huang Y."/>
        </authorList>
    </citation>
    <scope>NUCLEOTIDE SEQUENCE [LARGE SCALE GENOMIC DNA]</scope>
    <source>
        <strain evidence="8 9">S30H14</strain>
    </source>
</reference>
<gene>
    <name evidence="8" type="ORF">JZ786_14310</name>
</gene>
<dbReference type="SUPFAM" id="SSF101821">
    <property type="entry name" value="Aminopeptidase/glucanase lid domain"/>
    <property type="match status" value="1"/>
</dbReference>
<sequence>MKDLIIKLTQAIAPSGAEKDFQNTLLNLVKDVADEIFIDKLGNGIARKHGDGPHIMLAAHADENGVMVIDVDDKGYLRIITVGDVSPASLIGRHIRFTNGVTGVVGVEKDVKLQDLSTDNLYIDIAADSRAAAAERVFIGLEGVVTEEVVSLDEHRLAGRALDNRVGCAIAINAFQKAASEGKNVSLVFSSQSEVGGRGAKTAAYQLMPDLAIVIDAVPAGDMPEAHRMEIALGQGPAIKIMDKTAIVPLRVKDHLIDCAKRVGVDVQYEVWAKGTTDTGSIQLSVDGILVGGLSYPARYVGGPSTIVDVRDAEAAVQVLDEAIRSFGQA</sequence>
<protein>
    <submittedName>
        <fullName evidence="8">Peptidase M42</fullName>
    </submittedName>
</protein>
<dbReference type="KEGG" id="afx:JZ786_14310"/>
<organism evidence="8 9">
    <name type="scientific">Alicyclobacillus mengziensis</name>
    <dbReference type="NCBI Taxonomy" id="2931921"/>
    <lineage>
        <taxon>Bacteria</taxon>
        <taxon>Bacillati</taxon>
        <taxon>Bacillota</taxon>
        <taxon>Bacilli</taxon>
        <taxon>Bacillales</taxon>
        <taxon>Alicyclobacillaceae</taxon>
        <taxon>Alicyclobacillus</taxon>
    </lineage>
</organism>
<dbReference type="Proteomes" id="UP000663505">
    <property type="component" value="Chromosome"/>
</dbReference>
<feature type="binding site" evidence="7">
    <location>
        <position position="60"/>
    </location>
    <ligand>
        <name>Zn(2+)</name>
        <dbReference type="ChEBI" id="CHEBI:29105"/>
        <label>1</label>
    </ligand>
</feature>
<evidence type="ECO:0000256" key="7">
    <source>
        <dbReference type="PIRSR" id="PIRSR001123-2"/>
    </source>
</evidence>
<dbReference type="RefSeq" id="WP_206655091.1">
    <property type="nucleotide sequence ID" value="NZ_CP071182.1"/>
</dbReference>
<dbReference type="GO" id="GO:0004177">
    <property type="term" value="F:aminopeptidase activity"/>
    <property type="evidence" value="ECO:0007669"/>
    <property type="project" value="UniProtKB-UniRule"/>
</dbReference>
<dbReference type="AlphaFoldDB" id="A0A9X7Z4U7"/>
<dbReference type="Pfam" id="PF05343">
    <property type="entry name" value="Peptidase_M42"/>
    <property type="match status" value="1"/>
</dbReference>
<dbReference type="EMBL" id="CP071182">
    <property type="protein sequence ID" value="QSO45722.1"/>
    <property type="molecule type" value="Genomic_DNA"/>
</dbReference>
<keyword evidence="3" id="KW-0645">Protease</keyword>
<dbReference type="PANTHER" id="PTHR32481:SF9">
    <property type="entry name" value="ENDOGLUCANASE"/>
    <property type="match status" value="1"/>
</dbReference>
<evidence type="ECO:0000256" key="6">
    <source>
        <dbReference type="PIRNR" id="PIRNR001123"/>
    </source>
</evidence>
<feature type="binding site" evidence="7">
    <location>
        <position position="163"/>
    </location>
    <ligand>
        <name>Zn(2+)</name>
        <dbReference type="ChEBI" id="CHEBI:29105"/>
        <label>2</label>
    </ligand>
</feature>
<dbReference type="PANTHER" id="PTHR32481">
    <property type="entry name" value="AMINOPEPTIDASE"/>
    <property type="match status" value="1"/>
</dbReference>
<dbReference type="GO" id="GO:0046872">
    <property type="term" value="F:metal ion binding"/>
    <property type="evidence" value="ECO:0007669"/>
    <property type="project" value="UniProtKB-UniRule"/>
</dbReference>
<dbReference type="Gene3D" id="3.40.630.10">
    <property type="entry name" value="Zn peptidases"/>
    <property type="match status" value="1"/>
</dbReference>
<comment type="similarity">
    <text evidence="1 6">Belongs to the peptidase M42 family.</text>
</comment>
<dbReference type="InterPro" id="IPR008007">
    <property type="entry name" value="Peptidase_M42"/>
</dbReference>
<feature type="binding site" evidence="7">
    <location>
        <position position="194"/>
    </location>
    <ligand>
        <name>Zn(2+)</name>
        <dbReference type="ChEBI" id="CHEBI:29105"/>
        <label>2</label>
    </ligand>
</feature>
<dbReference type="InterPro" id="IPR051464">
    <property type="entry name" value="Peptidase_M42_aminopept"/>
</dbReference>
<evidence type="ECO:0000256" key="5">
    <source>
        <dbReference type="ARBA" id="ARBA00022801"/>
    </source>
</evidence>
<keyword evidence="5" id="KW-0378">Hydrolase</keyword>
<keyword evidence="4 7" id="KW-0479">Metal-binding</keyword>
<evidence type="ECO:0000313" key="8">
    <source>
        <dbReference type="EMBL" id="QSO45722.1"/>
    </source>
</evidence>
<dbReference type="PIRSF" id="PIRSF001123">
    <property type="entry name" value="PepA_GA"/>
    <property type="match status" value="1"/>
</dbReference>
<proteinExistence type="inferred from homology"/>
<keyword evidence="2" id="KW-0031">Aminopeptidase</keyword>
<name>A0A9X7Z4U7_9BACL</name>
<accession>A0A9X7Z4U7</accession>
<dbReference type="InterPro" id="IPR023367">
    <property type="entry name" value="Peptidase_M42_dom2"/>
</dbReference>
<feature type="binding site" evidence="7">
    <location>
        <position position="163"/>
    </location>
    <ligand>
        <name>Zn(2+)</name>
        <dbReference type="ChEBI" id="CHEBI:29105"/>
        <label>1</label>
    </ligand>
</feature>
<evidence type="ECO:0000256" key="4">
    <source>
        <dbReference type="ARBA" id="ARBA00022723"/>
    </source>
</evidence>
<comment type="cofactor">
    <cofactor evidence="7">
        <name>a divalent metal cation</name>
        <dbReference type="ChEBI" id="CHEBI:60240"/>
    </cofactor>
    <text evidence="7">Binds 2 divalent metal cations per subunit.</text>
</comment>
<evidence type="ECO:0000256" key="1">
    <source>
        <dbReference type="ARBA" id="ARBA00006272"/>
    </source>
</evidence>
<evidence type="ECO:0000256" key="3">
    <source>
        <dbReference type="ARBA" id="ARBA00022670"/>
    </source>
</evidence>
<keyword evidence="9" id="KW-1185">Reference proteome</keyword>
<dbReference type="SUPFAM" id="SSF53187">
    <property type="entry name" value="Zn-dependent exopeptidases"/>
    <property type="match status" value="1"/>
</dbReference>
<evidence type="ECO:0000256" key="2">
    <source>
        <dbReference type="ARBA" id="ARBA00022438"/>
    </source>
</evidence>
<dbReference type="Gene3D" id="2.40.30.40">
    <property type="entry name" value="Peptidase M42, domain 2"/>
    <property type="match status" value="1"/>
</dbReference>
<dbReference type="GO" id="GO:0006508">
    <property type="term" value="P:proteolysis"/>
    <property type="evidence" value="ECO:0007669"/>
    <property type="project" value="UniProtKB-KW"/>
</dbReference>